<accession>A0A1X3IYC1</accession>
<evidence type="ECO:0008006" key="5">
    <source>
        <dbReference type="Google" id="ProtNLM"/>
    </source>
</evidence>
<feature type="transmembrane region" description="Helical" evidence="2">
    <location>
        <begin position="210"/>
        <end position="228"/>
    </location>
</feature>
<evidence type="ECO:0000256" key="1">
    <source>
        <dbReference type="SAM" id="MobiDB-lite"/>
    </source>
</evidence>
<comment type="caution">
    <text evidence="3">The sequence shown here is derived from an EMBL/GenBank/DDBJ whole genome shotgun (WGS) entry which is preliminary data.</text>
</comment>
<evidence type="ECO:0000256" key="2">
    <source>
        <dbReference type="SAM" id="Phobius"/>
    </source>
</evidence>
<proteinExistence type="predicted"/>
<feature type="compositionally biased region" description="Basic residues" evidence="1">
    <location>
        <begin position="1"/>
        <end position="14"/>
    </location>
</feature>
<gene>
    <name evidence="3" type="ORF">ECXG_04854</name>
</gene>
<organism evidence="3 4">
    <name type="scientific">Escherichia coli TA447</name>
    <dbReference type="NCBI Taxonomy" id="656447"/>
    <lineage>
        <taxon>Bacteria</taxon>
        <taxon>Pseudomonadati</taxon>
        <taxon>Pseudomonadota</taxon>
        <taxon>Gammaproteobacteria</taxon>
        <taxon>Enterobacterales</taxon>
        <taxon>Enterobacteriaceae</taxon>
        <taxon>Escherichia</taxon>
    </lineage>
</organism>
<feature type="region of interest" description="Disordered" evidence="1">
    <location>
        <begin position="1"/>
        <end position="30"/>
    </location>
</feature>
<keyword evidence="2" id="KW-1133">Transmembrane helix</keyword>
<evidence type="ECO:0000313" key="3">
    <source>
        <dbReference type="EMBL" id="OSK93122.1"/>
    </source>
</evidence>
<dbReference type="EMBL" id="ADIZ01000029">
    <property type="protein sequence ID" value="OSK93122.1"/>
    <property type="molecule type" value="Genomic_DNA"/>
</dbReference>
<sequence length="239" mass="26219">MDCNNRRSRMKTPRGIRNNNPGNLDKGSPWQGLVANPDEPRFCTFKDPVWGIRALAVTLITYHDKRRAKDGSSIDTIREVIERWAPPNENNTDAYINEVSKAVGVTADMIIDLHDYDILRPLVEAIIRHENGRGPLKTLNTWYAAEVIEEGLRRAGVVKSVKTVKAVPVTKETAGATVTAGIGLAQLADVMPQVSAAMDKAQGHISSGDTVRIIFGIATIVVAGFIAWSQVRKHQKGMV</sequence>
<name>A0A1X3IYC1_ECOLX</name>
<protein>
    <recommendedName>
        <fullName evidence="5">Bacteriophage protein</fullName>
    </recommendedName>
</protein>
<keyword evidence="2" id="KW-0472">Membrane</keyword>
<evidence type="ECO:0000313" key="4">
    <source>
        <dbReference type="Proteomes" id="UP000193942"/>
    </source>
</evidence>
<keyword evidence="2" id="KW-0812">Transmembrane</keyword>
<reference evidence="3 4" key="1">
    <citation type="submission" date="2010-04" db="EMBL/GenBank/DDBJ databases">
        <title>The Genome Sequence of Escherichia coli TA447.</title>
        <authorList>
            <consortium name="The Broad Institute Genome Sequencing Platform"/>
            <consortium name="The Broad Institute Genome Sequencing Center for Infectious Disease"/>
            <person name="Feldgarden M."/>
            <person name="Gordon D.M."/>
            <person name="Johnson J.R."/>
            <person name="Johnston B.D."/>
            <person name="Young S."/>
            <person name="Zeng Q."/>
            <person name="Koehrsen M."/>
            <person name="Alvarado L."/>
            <person name="Berlin A.M."/>
            <person name="Borenstein D."/>
            <person name="Chapman S.B."/>
            <person name="Chen Z."/>
            <person name="Engels R."/>
            <person name="Freedman E."/>
            <person name="Gellesch M."/>
            <person name="Goldberg J."/>
            <person name="Griggs A."/>
            <person name="Gujja S."/>
            <person name="Heilman E.R."/>
            <person name="Heiman D.I."/>
            <person name="Hepburn T.A."/>
            <person name="Howarth C."/>
            <person name="Jen D."/>
            <person name="Larson L."/>
            <person name="Mehta T."/>
            <person name="Park D."/>
            <person name="Pearson M."/>
            <person name="Richards J."/>
            <person name="Roberts A."/>
            <person name="Saif S."/>
            <person name="Shea T.D."/>
            <person name="Shenoy N."/>
            <person name="Sisk P."/>
            <person name="Stolte C."/>
            <person name="Sykes S.N."/>
            <person name="Walk T."/>
            <person name="White J."/>
            <person name="Yandava C."/>
            <person name="Haas B."/>
            <person name="Henn M.R."/>
            <person name="Nusbaum C."/>
            <person name="Birren B."/>
        </authorList>
    </citation>
    <scope>NUCLEOTIDE SEQUENCE [LARGE SCALE GENOMIC DNA]</scope>
    <source>
        <strain evidence="3 4">TA447</strain>
    </source>
</reference>
<dbReference type="AlphaFoldDB" id="A0A1X3IYC1"/>
<dbReference type="Proteomes" id="UP000193942">
    <property type="component" value="Unassembled WGS sequence"/>
</dbReference>